<dbReference type="InterPro" id="IPR050109">
    <property type="entry name" value="HTH-type_TetR-like_transc_reg"/>
</dbReference>
<dbReference type="SUPFAM" id="SSF46689">
    <property type="entry name" value="Homeodomain-like"/>
    <property type="match status" value="1"/>
</dbReference>
<dbReference type="AlphaFoldDB" id="A0A5B8CKJ8"/>
<evidence type="ECO:0000256" key="3">
    <source>
        <dbReference type="ARBA" id="ARBA00023163"/>
    </source>
</evidence>
<evidence type="ECO:0000256" key="2">
    <source>
        <dbReference type="ARBA" id="ARBA00023125"/>
    </source>
</evidence>
<dbReference type="InterPro" id="IPR001647">
    <property type="entry name" value="HTH_TetR"/>
</dbReference>
<name>A0A5B8CKJ8_SPHSA</name>
<protein>
    <submittedName>
        <fullName evidence="6">TetR/AcrR family transcriptional regulator</fullName>
    </submittedName>
</protein>
<gene>
    <name evidence="6" type="ORF">FIL70_21715</name>
</gene>
<reference evidence="6 7" key="1">
    <citation type="submission" date="2019-06" db="EMBL/GenBank/DDBJ databases">
        <title>Genome organization and adaptive potential of archetypical organophosphate degarding Sphingobium fuliginis ATCC 27551.</title>
        <authorList>
            <person name="Sarwar A."/>
            <person name="Parthasarathy S."/>
            <person name="Singh C."/>
            <person name="Siddavattam D."/>
        </authorList>
    </citation>
    <scope>NUCLEOTIDE SEQUENCE [LARGE SCALE GENOMIC DNA]</scope>
    <source>
        <strain evidence="6 7">ATCC 27551</strain>
    </source>
</reference>
<keyword evidence="2 4" id="KW-0238">DNA-binding</keyword>
<keyword evidence="3" id="KW-0804">Transcription</keyword>
<dbReference type="PROSITE" id="PS50977">
    <property type="entry name" value="HTH_TETR_2"/>
    <property type="match status" value="1"/>
</dbReference>
<dbReference type="PANTHER" id="PTHR30055:SF234">
    <property type="entry name" value="HTH-TYPE TRANSCRIPTIONAL REGULATOR BETI"/>
    <property type="match status" value="1"/>
</dbReference>
<proteinExistence type="predicted"/>
<dbReference type="Proteomes" id="UP000311469">
    <property type="component" value="Chromosome cSF2"/>
</dbReference>
<dbReference type="Pfam" id="PF00440">
    <property type="entry name" value="TetR_N"/>
    <property type="match status" value="1"/>
</dbReference>
<dbReference type="InterPro" id="IPR009057">
    <property type="entry name" value="Homeodomain-like_sf"/>
</dbReference>
<sequence length="255" mass="27481">MAGMSGSRQPERVGCCAAVRPGRACRSLSRHEGRAPVMTHSARLRPRSDPAAVTAHDDAIVGRVMPPQLDVLDARSRILDAAAHLFRREGFSGTSMDAIAALARMSKRTLYAGFPDKRAVLEAVLEQFIARRFAMIERIGREAASDEAILTRMVGALNAMATDEDALAMYRLLVAEATNLPALALAANRNGLTQAQAMLRQPLLNCGVRDPDRAACFLYDLAVLAPMHRLLVGTDNLHMDVAAIVGLVLEGVKGM</sequence>
<dbReference type="GO" id="GO:0003700">
    <property type="term" value="F:DNA-binding transcription factor activity"/>
    <property type="evidence" value="ECO:0007669"/>
    <property type="project" value="TreeGrafter"/>
</dbReference>
<feature type="domain" description="HTH tetR-type" evidence="5">
    <location>
        <begin position="72"/>
        <end position="132"/>
    </location>
</feature>
<dbReference type="GO" id="GO:0000976">
    <property type="term" value="F:transcription cis-regulatory region binding"/>
    <property type="evidence" value="ECO:0007669"/>
    <property type="project" value="TreeGrafter"/>
</dbReference>
<dbReference type="Gene3D" id="1.10.357.10">
    <property type="entry name" value="Tetracycline Repressor, domain 2"/>
    <property type="match status" value="1"/>
</dbReference>
<dbReference type="PANTHER" id="PTHR30055">
    <property type="entry name" value="HTH-TYPE TRANSCRIPTIONAL REGULATOR RUTR"/>
    <property type="match status" value="1"/>
</dbReference>
<evidence type="ECO:0000259" key="5">
    <source>
        <dbReference type="PROSITE" id="PS50977"/>
    </source>
</evidence>
<dbReference type="KEGG" id="sufl:FIL70_21715"/>
<evidence type="ECO:0000256" key="4">
    <source>
        <dbReference type="PROSITE-ProRule" id="PRU00335"/>
    </source>
</evidence>
<evidence type="ECO:0000313" key="6">
    <source>
        <dbReference type="EMBL" id="QDC39789.1"/>
    </source>
</evidence>
<dbReference type="EMBL" id="CP041017">
    <property type="protein sequence ID" value="QDC39789.1"/>
    <property type="molecule type" value="Genomic_DNA"/>
</dbReference>
<feature type="DNA-binding region" description="H-T-H motif" evidence="4">
    <location>
        <begin position="95"/>
        <end position="114"/>
    </location>
</feature>
<evidence type="ECO:0000313" key="7">
    <source>
        <dbReference type="Proteomes" id="UP000311469"/>
    </source>
</evidence>
<accession>A0A5B8CKJ8</accession>
<organism evidence="6 7">
    <name type="scientific">Sphingobium fuliginis ATCC 27551</name>
    <dbReference type="NCBI Taxonomy" id="1208342"/>
    <lineage>
        <taxon>Bacteria</taxon>
        <taxon>Pseudomonadati</taxon>
        <taxon>Pseudomonadota</taxon>
        <taxon>Alphaproteobacteria</taxon>
        <taxon>Sphingomonadales</taxon>
        <taxon>Sphingomonadaceae</taxon>
        <taxon>Sphingobium</taxon>
    </lineage>
</organism>
<dbReference type="PRINTS" id="PR00455">
    <property type="entry name" value="HTHTETR"/>
</dbReference>
<evidence type="ECO:0000256" key="1">
    <source>
        <dbReference type="ARBA" id="ARBA00023015"/>
    </source>
</evidence>
<keyword evidence="1" id="KW-0805">Transcription regulation</keyword>
<dbReference type="FunFam" id="1.10.10.60:FF:000141">
    <property type="entry name" value="TetR family transcriptional regulator"/>
    <property type="match status" value="1"/>
</dbReference>